<dbReference type="PANTHER" id="PTHR46558:SF4">
    <property type="entry name" value="DNA-BIDING PHAGE PROTEIN"/>
    <property type="match status" value="1"/>
</dbReference>
<dbReference type="InterPro" id="IPR001387">
    <property type="entry name" value="Cro/C1-type_HTH"/>
</dbReference>
<dbReference type="PROSITE" id="PS50943">
    <property type="entry name" value="HTH_CROC1"/>
    <property type="match status" value="1"/>
</dbReference>
<dbReference type="EMBL" id="FUXZ01000014">
    <property type="protein sequence ID" value="SKA70840.1"/>
    <property type="molecule type" value="Genomic_DNA"/>
</dbReference>
<evidence type="ECO:0000313" key="4">
    <source>
        <dbReference type="Proteomes" id="UP000190814"/>
    </source>
</evidence>
<evidence type="ECO:0000313" key="3">
    <source>
        <dbReference type="EMBL" id="SKA70840.1"/>
    </source>
</evidence>
<proteinExistence type="predicted"/>
<reference evidence="3 4" key="1">
    <citation type="submission" date="2017-02" db="EMBL/GenBank/DDBJ databases">
        <authorList>
            <person name="Peterson S.W."/>
        </authorList>
    </citation>
    <scope>NUCLEOTIDE SEQUENCE [LARGE SCALE GENOMIC DNA]</scope>
    <source>
        <strain evidence="3 4">ATCC 35992</strain>
    </source>
</reference>
<evidence type="ECO:0000256" key="1">
    <source>
        <dbReference type="ARBA" id="ARBA00023125"/>
    </source>
</evidence>
<dbReference type="Pfam" id="PF01381">
    <property type="entry name" value="HTH_3"/>
    <property type="match status" value="1"/>
</dbReference>
<dbReference type="STRING" id="39495.SAMN02745111_02129"/>
<evidence type="ECO:0000259" key="2">
    <source>
        <dbReference type="PROSITE" id="PS50943"/>
    </source>
</evidence>
<keyword evidence="1 3" id="KW-0238">DNA-binding</keyword>
<keyword evidence="4" id="KW-1185">Reference proteome</keyword>
<accession>A0A1T4W0R3</accession>
<organism evidence="3 4">
    <name type="scientific">Eubacterium uniforme</name>
    <dbReference type="NCBI Taxonomy" id="39495"/>
    <lineage>
        <taxon>Bacteria</taxon>
        <taxon>Bacillati</taxon>
        <taxon>Bacillota</taxon>
        <taxon>Clostridia</taxon>
        <taxon>Eubacteriales</taxon>
        <taxon>Eubacteriaceae</taxon>
        <taxon>Eubacterium</taxon>
    </lineage>
</organism>
<dbReference type="Gene3D" id="1.10.260.40">
    <property type="entry name" value="lambda repressor-like DNA-binding domains"/>
    <property type="match status" value="1"/>
</dbReference>
<dbReference type="AlphaFoldDB" id="A0A1T4W0R3"/>
<gene>
    <name evidence="3" type="ORF">SAMN02745111_02129</name>
</gene>
<dbReference type="SMART" id="SM00530">
    <property type="entry name" value="HTH_XRE"/>
    <property type="match status" value="1"/>
</dbReference>
<name>A0A1T4W0R3_9FIRM</name>
<dbReference type="PANTHER" id="PTHR46558">
    <property type="entry name" value="TRACRIPTIONAL REGULATORY PROTEIN-RELATED-RELATED"/>
    <property type="match status" value="1"/>
</dbReference>
<dbReference type="SUPFAM" id="SSF47413">
    <property type="entry name" value="lambda repressor-like DNA-binding domains"/>
    <property type="match status" value="1"/>
</dbReference>
<protein>
    <submittedName>
        <fullName evidence="3">DNA-binding transcriptional regulator, XRE-family HTH domain</fullName>
    </submittedName>
</protein>
<feature type="domain" description="HTH cro/C1-type" evidence="2">
    <location>
        <begin position="36"/>
        <end position="90"/>
    </location>
</feature>
<sequence length="98" mass="11157">MNTNKHVAMNRNTTNTAVLKTQMQLKEEFAMLINHLKEYRAKLGVNQQQMGQLVGTSRQTISQIERGDYSPSVSLALRIAKKCDAQVEDIFELEDEES</sequence>
<dbReference type="CDD" id="cd00093">
    <property type="entry name" value="HTH_XRE"/>
    <property type="match status" value="1"/>
</dbReference>
<dbReference type="GO" id="GO:0003677">
    <property type="term" value="F:DNA binding"/>
    <property type="evidence" value="ECO:0007669"/>
    <property type="project" value="UniProtKB-KW"/>
</dbReference>
<dbReference type="Proteomes" id="UP000190814">
    <property type="component" value="Unassembled WGS sequence"/>
</dbReference>
<dbReference type="InterPro" id="IPR010982">
    <property type="entry name" value="Lambda_DNA-bd_dom_sf"/>
</dbReference>